<feature type="compositionally biased region" description="Basic residues" evidence="2">
    <location>
        <begin position="94"/>
        <end position="103"/>
    </location>
</feature>
<accession>A0A6J8B9A3</accession>
<evidence type="ECO:0000313" key="5">
    <source>
        <dbReference type="Proteomes" id="UP000507470"/>
    </source>
</evidence>
<evidence type="ECO:0000256" key="2">
    <source>
        <dbReference type="SAM" id="MobiDB-lite"/>
    </source>
</evidence>
<name>A0A6J8B9A3_MYTCO</name>
<feature type="compositionally biased region" description="Low complexity" evidence="2">
    <location>
        <begin position="104"/>
        <end position="115"/>
    </location>
</feature>
<proteinExistence type="predicted"/>
<feature type="domain" description="CCHC-type" evidence="3">
    <location>
        <begin position="135"/>
        <end position="150"/>
    </location>
</feature>
<keyword evidence="1" id="KW-0862">Zinc</keyword>
<dbReference type="AlphaFoldDB" id="A0A6J8B9A3"/>
<protein>
    <recommendedName>
        <fullName evidence="3">CCHC-type domain-containing protein</fullName>
    </recommendedName>
</protein>
<evidence type="ECO:0000313" key="4">
    <source>
        <dbReference type="EMBL" id="CAC5380143.1"/>
    </source>
</evidence>
<evidence type="ECO:0000256" key="1">
    <source>
        <dbReference type="PROSITE-ProRule" id="PRU00047"/>
    </source>
</evidence>
<organism evidence="4 5">
    <name type="scientific">Mytilus coruscus</name>
    <name type="common">Sea mussel</name>
    <dbReference type="NCBI Taxonomy" id="42192"/>
    <lineage>
        <taxon>Eukaryota</taxon>
        <taxon>Metazoa</taxon>
        <taxon>Spiralia</taxon>
        <taxon>Lophotrochozoa</taxon>
        <taxon>Mollusca</taxon>
        <taxon>Bivalvia</taxon>
        <taxon>Autobranchia</taxon>
        <taxon>Pteriomorphia</taxon>
        <taxon>Mytilida</taxon>
        <taxon>Mytiloidea</taxon>
        <taxon>Mytilidae</taxon>
        <taxon>Mytilinae</taxon>
        <taxon>Mytilus</taxon>
    </lineage>
</organism>
<dbReference type="InterPro" id="IPR001878">
    <property type="entry name" value="Znf_CCHC"/>
</dbReference>
<gene>
    <name evidence="4" type="ORF">MCOR_16129</name>
</gene>
<dbReference type="SMART" id="SM00343">
    <property type="entry name" value="ZnF_C2HC"/>
    <property type="match status" value="1"/>
</dbReference>
<keyword evidence="5" id="KW-1185">Reference proteome</keyword>
<keyword evidence="1" id="KW-0479">Metal-binding</keyword>
<dbReference type="GO" id="GO:0003676">
    <property type="term" value="F:nucleic acid binding"/>
    <property type="evidence" value="ECO:0007669"/>
    <property type="project" value="InterPro"/>
</dbReference>
<dbReference type="Proteomes" id="UP000507470">
    <property type="component" value="Unassembled WGS sequence"/>
</dbReference>
<sequence>MSSNIDFLSSDDSDLNLDLLLGEYTASDVESEDDYVPAAKTAKLQKLQKKHQPQVHTNRLGKIESGELNSVDTVTDVQQFVPRFQNQYSDYRRPPYRTPRRFMNRPNRNYNNVQNRQKDGGQEYQQNSRAFHGNCYKCGKQGHRQWECRSKDIENTISTHNEEVKLDTQSKNLKHTSDVKCDVTCEFETESDTDCELDISINYPLKINAHSIDGETHNANEVNTEQEIVLEPPMPRRSARRRKKPEWHSFYQMNQMSVRESLPETKYVLVNLISSGVLQGVSETMVSRIVNTILDVG</sequence>
<feature type="region of interest" description="Disordered" evidence="2">
    <location>
        <begin position="89"/>
        <end position="122"/>
    </location>
</feature>
<dbReference type="InterPro" id="IPR036875">
    <property type="entry name" value="Znf_CCHC_sf"/>
</dbReference>
<keyword evidence="1" id="KW-0863">Zinc-finger</keyword>
<dbReference type="EMBL" id="CACVKT020002843">
    <property type="protein sequence ID" value="CAC5380143.1"/>
    <property type="molecule type" value="Genomic_DNA"/>
</dbReference>
<dbReference type="SUPFAM" id="SSF57756">
    <property type="entry name" value="Retrovirus zinc finger-like domains"/>
    <property type="match status" value="1"/>
</dbReference>
<dbReference type="GO" id="GO:0008270">
    <property type="term" value="F:zinc ion binding"/>
    <property type="evidence" value="ECO:0007669"/>
    <property type="project" value="UniProtKB-KW"/>
</dbReference>
<reference evidence="4 5" key="1">
    <citation type="submission" date="2020-06" db="EMBL/GenBank/DDBJ databases">
        <authorList>
            <person name="Li R."/>
            <person name="Bekaert M."/>
        </authorList>
    </citation>
    <scope>NUCLEOTIDE SEQUENCE [LARGE SCALE GENOMIC DNA]</scope>
    <source>
        <strain evidence="5">wild</strain>
    </source>
</reference>
<dbReference type="OrthoDB" id="6167502at2759"/>
<evidence type="ECO:0000259" key="3">
    <source>
        <dbReference type="PROSITE" id="PS50158"/>
    </source>
</evidence>
<dbReference type="PROSITE" id="PS50158">
    <property type="entry name" value="ZF_CCHC"/>
    <property type="match status" value="1"/>
</dbReference>